<dbReference type="SUPFAM" id="SSF51679">
    <property type="entry name" value="Bacterial luciferase-like"/>
    <property type="match status" value="1"/>
</dbReference>
<dbReference type="PANTHER" id="PTHR42847">
    <property type="entry name" value="ALKANESULFONATE MONOOXYGENASE"/>
    <property type="match status" value="1"/>
</dbReference>
<evidence type="ECO:0000259" key="5">
    <source>
        <dbReference type="Pfam" id="PF00296"/>
    </source>
</evidence>
<reference evidence="6 7" key="1">
    <citation type="submission" date="2022-03" db="EMBL/GenBank/DDBJ databases">
        <title>Pseudonocardia alaer sp. nov., a novel actinomycete isolated from reed forest soil.</title>
        <authorList>
            <person name="Wang L."/>
        </authorList>
    </citation>
    <scope>NUCLEOTIDE SEQUENCE [LARGE SCALE GENOMIC DNA]</scope>
    <source>
        <strain evidence="6 7">Y-16303</strain>
    </source>
</reference>
<evidence type="ECO:0000256" key="3">
    <source>
        <dbReference type="ARBA" id="ARBA00023002"/>
    </source>
</evidence>
<organism evidence="6 7">
    <name type="scientific">Pseudonocardia alaniniphila</name>
    <dbReference type="NCBI Taxonomy" id="75291"/>
    <lineage>
        <taxon>Bacteria</taxon>
        <taxon>Bacillati</taxon>
        <taxon>Actinomycetota</taxon>
        <taxon>Actinomycetes</taxon>
        <taxon>Pseudonocardiales</taxon>
        <taxon>Pseudonocardiaceae</taxon>
        <taxon>Pseudonocardia</taxon>
    </lineage>
</organism>
<evidence type="ECO:0000256" key="4">
    <source>
        <dbReference type="ARBA" id="ARBA00023033"/>
    </source>
</evidence>
<evidence type="ECO:0000313" key="7">
    <source>
        <dbReference type="Proteomes" id="UP001299970"/>
    </source>
</evidence>
<comment type="caution">
    <text evidence="6">The sequence shown here is derived from an EMBL/GenBank/DDBJ whole genome shotgun (WGS) entry which is preliminary data.</text>
</comment>
<gene>
    <name evidence="6" type="ORF">MMF94_30590</name>
</gene>
<evidence type="ECO:0000256" key="2">
    <source>
        <dbReference type="ARBA" id="ARBA00022643"/>
    </source>
</evidence>
<dbReference type="PANTHER" id="PTHR42847:SF4">
    <property type="entry name" value="ALKANESULFONATE MONOOXYGENASE-RELATED"/>
    <property type="match status" value="1"/>
</dbReference>
<dbReference type="EMBL" id="JAKXMK010000030">
    <property type="protein sequence ID" value="MCH6170069.1"/>
    <property type="molecule type" value="Genomic_DNA"/>
</dbReference>
<protein>
    <submittedName>
        <fullName evidence="6">LLM class F420-dependent oxidoreductase</fullName>
    </submittedName>
</protein>
<name>A0ABS9TNF1_9PSEU</name>
<keyword evidence="1" id="KW-0285">Flavoprotein</keyword>
<dbReference type="Gene3D" id="3.20.20.30">
    <property type="entry name" value="Luciferase-like domain"/>
    <property type="match status" value="1"/>
</dbReference>
<evidence type="ECO:0000256" key="1">
    <source>
        <dbReference type="ARBA" id="ARBA00022630"/>
    </source>
</evidence>
<keyword evidence="7" id="KW-1185">Reference proteome</keyword>
<dbReference type="RefSeq" id="WP_241040873.1">
    <property type="nucleotide sequence ID" value="NZ_BAAAJF010000028.1"/>
</dbReference>
<dbReference type="InterPro" id="IPR011251">
    <property type="entry name" value="Luciferase-like_dom"/>
</dbReference>
<keyword evidence="4" id="KW-0503">Monooxygenase</keyword>
<accession>A0ABS9TNF1</accession>
<dbReference type="InterPro" id="IPR019921">
    <property type="entry name" value="Lucif-like_OxRdtase_Rv2161c"/>
</dbReference>
<dbReference type="Pfam" id="PF00296">
    <property type="entry name" value="Bac_luciferase"/>
    <property type="match status" value="1"/>
</dbReference>
<dbReference type="Proteomes" id="UP001299970">
    <property type="component" value="Unassembled WGS sequence"/>
</dbReference>
<sequence length="277" mass="30268">MEFGINAFVTDEGLRPGPFGKAVEERGFDALFVAEHSHIPVERRTPYPGGGDLPNQYYRALDVFVALTAAAMATTRLRVGTGVALVPQRDPISTAKEVASLDLVSDGRVIFGVGVGWNREEMENHGTDPATRGRLANERLEAMRQIWTNEQAEYHGEFVDFDPIYSWPKPVQSPHPPIYVGGGTAAFPRIAQLDAGWFPNTTSPEQLAPQITQLRETVGAHVPVTVGHIAPVRPELIEGYRELGVERVVFHVPASSEQATLERLDLLAETVAQATPA</sequence>
<dbReference type="InterPro" id="IPR050172">
    <property type="entry name" value="SsuD_RutA_monooxygenase"/>
</dbReference>
<keyword evidence="3" id="KW-0560">Oxidoreductase</keyword>
<keyword evidence="2" id="KW-0288">FMN</keyword>
<feature type="domain" description="Luciferase-like" evidence="5">
    <location>
        <begin position="21"/>
        <end position="217"/>
    </location>
</feature>
<evidence type="ECO:0000313" key="6">
    <source>
        <dbReference type="EMBL" id="MCH6170069.1"/>
    </source>
</evidence>
<dbReference type="InterPro" id="IPR036661">
    <property type="entry name" value="Luciferase-like_sf"/>
</dbReference>
<dbReference type="NCBIfam" id="TIGR03619">
    <property type="entry name" value="F420_Rv2161c"/>
    <property type="match status" value="1"/>
</dbReference>
<proteinExistence type="predicted"/>